<accession>A0A1I7RYG2</accession>
<keyword evidence="3" id="KW-0732">Signal</keyword>
<keyword evidence="2" id="KW-0812">Transmembrane</keyword>
<dbReference type="WBParaSite" id="BXY_0577900.1">
    <property type="protein sequence ID" value="BXY_0577900.1"/>
    <property type="gene ID" value="BXY_0577900"/>
</dbReference>
<reference evidence="9" key="1">
    <citation type="submission" date="2016-11" db="UniProtKB">
        <authorList>
            <consortium name="WormBaseParasite"/>
        </authorList>
    </citation>
    <scope>IDENTIFICATION</scope>
</reference>
<dbReference type="AlphaFoldDB" id="A0A1I7RYG2"/>
<feature type="region of interest" description="Disordered" evidence="1">
    <location>
        <begin position="563"/>
        <end position="591"/>
    </location>
</feature>
<dbReference type="SMART" id="SM00271">
    <property type="entry name" value="DnaJ"/>
    <property type="match status" value="1"/>
</dbReference>
<keyword evidence="8" id="KW-1185">Reference proteome</keyword>
<dbReference type="Gene3D" id="3.40.30.10">
    <property type="entry name" value="Glutaredoxin"/>
    <property type="match status" value="1"/>
</dbReference>
<keyword evidence="2" id="KW-0472">Membrane</keyword>
<dbReference type="PROSITE" id="PS00636">
    <property type="entry name" value="DNAJ_1"/>
    <property type="match status" value="1"/>
</dbReference>
<keyword evidence="2" id="KW-1133">Transmembrane helix</keyword>
<feature type="region of interest" description="Disordered" evidence="1">
    <location>
        <begin position="723"/>
        <end position="747"/>
    </location>
</feature>
<dbReference type="InterPro" id="IPR036249">
    <property type="entry name" value="Thioredoxin-like_sf"/>
</dbReference>
<evidence type="ECO:0000313" key="8">
    <source>
        <dbReference type="Proteomes" id="UP000659654"/>
    </source>
</evidence>
<dbReference type="PANTHER" id="PTHR44303:SF2">
    <property type="entry name" value="DNAJ HOMOLOG SUBFAMILY C MEMBER 16"/>
    <property type="match status" value="1"/>
</dbReference>
<evidence type="ECO:0000256" key="3">
    <source>
        <dbReference type="SAM" id="SignalP"/>
    </source>
</evidence>
<feature type="compositionally biased region" description="Basic and acidic residues" evidence="1">
    <location>
        <begin position="574"/>
        <end position="591"/>
    </location>
</feature>
<dbReference type="InterPro" id="IPR036869">
    <property type="entry name" value="J_dom_sf"/>
</dbReference>
<evidence type="ECO:0000256" key="1">
    <source>
        <dbReference type="SAM" id="MobiDB-lite"/>
    </source>
</evidence>
<dbReference type="Proteomes" id="UP000659654">
    <property type="component" value="Unassembled WGS sequence"/>
</dbReference>
<organism evidence="7 9">
    <name type="scientific">Bursaphelenchus xylophilus</name>
    <name type="common">Pinewood nematode worm</name>
    <name type="synonym">Aphelenchoides xylophilus</name>
    <dbReference type="NCBI Taxonomy" id="6326"/>
    <lineage>
        <taxon>Eukaryota</taxon>
        <taxon>Metazoa</taxon>
        <taxon>Ecdysozoa</taxon>
        <taxon>Nematoda</taxon>
        <taxon>Chromadorea</taxon>
        <taxon>Rhabditida</taxon>
        <taxon>Tylenchina</taxon>
        <taxon>Tylenchomorpha</taxon>
        <taxon>Aphelenchoidea</taxon>
        <taxon>Aphelenchoididae</taxon>
        <taxon>Bursaphelenchus</taxon>
    </lineage>
</organism>
<reference evidence="6" key="2">
    <citation type="submission" date="2020-08" db="EMBL/GenBank/DDBJ databases">
        <authorList>
            <person name="Kikuchi T."/>
        </authorList>
    </citation>
    <scope>NUCLEOTIDE SEQUENCE</scope>
    <source>
        <strain evidence="5">Ka4C1</strain>
    </source>
</reference>
<dbReference type="PANTHER" id="PTHR44303">
    <property type="entry name" value="DNAJ HOMOLOG SUBFAMILY C MEMBER 16"/>
    <property type="match status" value="1"/>
</dbReference>
<dbReference type="eggNOG" id="KOG0713">
    <property type="taxonomic scope" value="Eukaryota"/>
</dbReference>
<dbReference type="InterPro" id="IPR018253">
    <property type="entry name" value="DnaJ_domain_CS"/>
</dbReference>
<dbReference type="PRINTS" id="PR00625">
    <property type="entry name" value="JDOMAIN"/>
</dbReference>
<dbReference type="Pfam" id="PF00226">
    <property type="entry name" value="DnaJ"/>
    <property type="match status" value="1"/>
</dbReference>
<dbReference type="Proteomes" id="UP000582659">
    <property type="component" value="Unassembled WGS sequence"/>
</dbReference>
<dbReference type="CDD" id="cd06257">
    <property type="entry name" value="DnaJ"/>
    <property type="match status" value="1"/>
</dbReference>
<dbReference type="Gene3D" id="1.10.287.110">
    <property type="entry name" value="DnaJ domain"/>
    <property type="match status" value="1"/>
</dbReference>
<evidence type="ECO:0000256" key="2">
    <source>
        <dbReference type="SAM" id="Phobius"/>
    </source>
</evidence>
<evidence type="ECO:0000313" key="7">
    <source>
        <dbReference type="Proteomes" id="UP000095284"/>
    </source>
</evidence>
<dbReference type="Proteomes" id="UP000095284">
    <property type="component" value="Unplaced"/>
</dbReference>
<dbReference type="InterPro" id="IPR052448">
    <property type="entry name" value="DnaJ_C16_autophagy_reg"/>
</dbReference>
<name>A0A1I7RYG2_BURXY</name>
<evidence type="ECO:0000313" key="5">
    <source>
        <dbReference type="EMBL" id="CAD5210104.1"/>
    </source>
</evidence>
<evidence type="ECO:0000259" key="4">
    <source>
        <dbReference type="PROSITE" id="PS50076"/>
    </source>
</evidence>
<sequence>MRFLLILSYFFGTLAILVQSTNLYQVLGLPRTASVKEIKKAYKKLALEFHPDKNDAPDANEKFMEINAAYEILNDAQKKEQYDKYGTVTDNGHMGRGGDNFFNGRQFDDWFFGGHGDGSRRQKQSVFEKHRLTHHMYIHSVLEQSYYKPYIIFAYSTYCMSCFTLQSYWTDAVNDLEALGYGVGTVNYIFDGNLFEKLRIGRLPSLLVLVEGKVVHYRGNYADLTARTIRMFARDAIPNTFMMRVNNYSGLKRFLDQWQNTNKPSVLFLGASKEPRLRYLLLAMRYSHFARFGYVNALDNSNDVREMKIALDIRCDSCENVIVFKENPENGEIARLQGSGSQFTTEQLNEFMEKNKFLVFPRISSMSYMDQLCPVSSRSQRHFCFIFPVENFEGKFLNSIRDFVNQNSGFLEKHRVKVVQISNKAQSDFMKHFEKPGHLDSEHKSFLVVWRHEYVKAKYVWIPINPSSSISRLKSEVEKVFRGDVRITELANVAKLIDEFEPSFFTKFSRHVVRMALTLWFHLTKEDILPIVSVIGTMLFILVVGYLLNYMIGDNKVRAFDQNSEKPPPYTSESDWHPEDPKSNLKRPEPLSKKSRAWAEMEPIIHELRAETYFGLIRLLKPGCRSIIVLVDAESKDTMLRQFARYVYLLRKNKTFSFGYLNVDKNLHWFRALLEHICPASEDGTNEQMAKRLKDINPKQTLGTVLVLCGYKLYFSMYHPLHKGSRPKDSEDSESEPEVKEKKKISQQNVLDGLPNFLDRLLEGSIRRYYVPEWPDTLK</sequence>
<dbReference type="EMBL" id="CAJFCV020000001">
    <property type="protein sequence ID" value="CAG9085736.1"/>
    <property type="molecule type" value="Genomic_DNA"/>
</dbReference>
<protein>
    <submittedName>
        <fullName evidence="5">(pine wood nematode) hypothetical protein</fullName>
    </submittedName>
    <submittedName>
        <fullName evidence="9">J domain-containing protein</fullName>
    </submittedName>
</protein>
<feature type="domain" description="J" evidence="4">
    <location>
        <begin position="22"/>
        <end position="86"/>
    </location>
</feature>
<dbReference type="PROSITE" id="PS50076">
    <property type="entry name" value="DNAJ_2"/>
    <property type="match status" value="1"/>
</dbReference>
<dbReference type="SUPFAM" id="SSF46565">
    <property type="entry name" value="Chaperone J-domain"/>
    <property type="match status" value="1"/>
</dbReference>
<dbReference type="SUPFAM" id="SSF52833">
    <property type="entry name" value="Thioredoxin-like"/>
    <property type="match status" value="1"/>
</dbReference>
<evidence type="ECO:0000313" key="9">
    <source>
        <dbReference type="WBParaSite" id="BXY_0577900.1"/>
    </source>
</evidence>
<proteinExistence type="predicted"/>
<dbReference type="SMR" id="A0A1I7RYG2"/>
<dbReference type="OrthoDB" id="10065037at2759"/>
<feature type="transmembrane region" description="Helical" evidence="2">
    <location>
        <begin position="528"/>
        <end position="548"/>
    </location>
</feature>
<dbReference type="EMBL" id="CAJFDI010000001">
    <property type="protein sequence ID" value="CAD5210104.1"/>
    <property type="molecule type" value="Genomic_DNA"/>
</dbReference>
<dbReference type="InterPro" id="IPR001623">
    <property type="entry name" value="DnaJ_domain"/>
</dbReference>
<evidence type="ECO:0000313" key="6">
    <source>
        <dbReference type="EMBL" id="CAG9085736.1"/>
    </source>
</evidence>
<feature type="chain" id="PRO_5035359583" evidence="3">
    <location>
        <begin position="16"/>
        <end position="779"/>
    </location>
</feature>
<feature type="signal peptide" evidence="3">
    <location>
        <begin position="1"/>
        <end position="15"/>
    </location>
</feature>
<gene>
    <name evidence="5" type="ORF">BXYJ_LOCUS1768</name>
</gene>